<sequence length="1064" mass="114134">MLGARTRVRRSEPGRARVLYDTVIAKDTRVVPGERVQDVTAQPDGTQLLEVSGPPTATAGSVLVLGTSAATPSGLVARVQDVDESAGGTAYTLVPAKLTEAFTDLSFSQQVKVDLTETTAVSASTGRRISARGLASLIKCDTGADFSVTRSMTGSLALTFSAGFDATNPQSSFLRAEASADLTAVLGAHLDAAGTCAIARQQLGPSIRFTPITFSIGPVPVVIVPTLEFFGEASASLGTSVGMDISGSLTTSAWAQASMAGGLTHGFNPPAAHFSKDIDYPQDVTGQLKGQLSARLTTELYGVAGPYVEVNTGPQVTFAPTQVPWLNAEHLLSVDIGLSMQRCAQLWGADLCVKFEAEADKVVDKSWPLFRRDYFAGPTISSAKLAPAVRGQQYTAGLTTTDNRPGSWRIAGGALPSGMSLSGSKVVGTPAKTGSYAVTIRFTDSEGRTDDQDLSLTVLDGASFKNKIITSPTGKSYLIDADLQKHSIATTWTYFCLVDRGLEAVAVEQTQIDGFPAGPAAKDCVSPARVEGQIIRRNDGISWVVVGGERHHIPSKAVDVCARAVHRRAVGLTGLSGEAAASIPESTTKYDCSIEGTVVQALDKPQPYPAYRISGGKRYWIADGWTFDYWKRRVPVVASYDEAAIKELPDGGTETSRLDPAAIPANSIIRRNDGISWVVDANKVRHHIPYARDDTCWRRLRGFAVTATGLSGAQASSLTEGDAWPCVVGPRVVKSDDGASYFVDGSNTRHWIPDTETFAALSRSYEVVGPWPADEVQTFLPGTNEPTMLDPEAVKNTLVCRNDGVCWAVDGNAVRHHVPTYGDNVCWRWVNGWHVSRNGVSGEQANSLAEGDAWGCSMNDRIVVTNEGPAYYMEGNTRRWIPDGYDFECLQRGRSVIRGMAMSEAGNLPETGAMPAQECSGIDIVTIYSPANSRYVTTEVNYTGNDQAMVRAERTAVGSDWERFRLIGDCASRCLIQSLVNRRLVMPQFDYQGYAWGEMRGVSSNASGSWEGFRLVGNCSTGCAIYALGNGRYVSAELDYTGKGYGMLRARATSVGGWERFLIR</sequence>
<dbReference type="InterPro" id="IPR013783">
    <property type="entry name" value="Ig-like_fold"/>
</dbReference>
<gene>
    <name evidence="1" type="ORF">H5V45_01895</name>
</gene>
<evidence type="ECO:0000313" key="1">
    <source>
        <dbReference type="EMBL" id="MBB6626062.1"/>
    </source>
</evidence>
<accession>A0A7X0RD18</accession>
<dbReference type="Gene3D" id="2.60.40.10">
    <property type="entry name" value="Immunoglobulins"/>
    <property type="match status" value="1"/>
</dbReference>
<evidence type="ECO:0000313" key="2">
    <source>
        <dbReference type="Proteomes" id="UP000523955"/>
    </source>
</evidence>
<dbReference type="RefSeq" id="WP_185251375.1">
    <property type="nucleotide sequence ID" value="NZ_JACKXE010000001.1"/>
</dbReference>
<name>A0A7X0RD18_9ACTN</name>
<reference evidence="1 2" key="1">
    <citation type="submission" date="2020-08" db="EMBL/GenBank/DDBJ databases">
        <authorList>
            <person name="Seo M.-J."/>
        </authorList>
    </citation>
    <scope>NUCLEOTIDE SEQUENCE [LARGE SCALE GENOMIC DNA]</scope>
    <source>
        <strain evidence="1 2">KIGAM211</strain>
    </source>
</reference>
<keyword evidence="2" id="KW-1185">Reference proteome</keyword>
<dbReference type="Pfam" id="PF05345">
    <property type="entry name" value="He_PIG"/>
    <property type="match status" value="1"/>
</dbReference>
<dbReference type="GO" id="GO:0005975">
    <property type="term" value="P:carbohydrate metabolic process"/>
    <property type="evidence" value="ECO:0007669"/>
    <property type="project" value="UniProtKB-ARBA"/>
</dbReference>
<comment type="caution">
    <text evidence="1">The sequence shown here is derived from an EMBL/GenBank/DDBJ whole genome shotgun (WGS) entry which is preliminary data.</text>
</comment>
<organism evidence="1 2">
    <name type="scientific">Nocardioides luti</name>
    <dbReference type="NCBI Taxonomy" id="2761101"/>
    <lineage>
        <taxon>Bacteria</taxon>
        <taxon>Bacillati</taxon>
        <taxon>Actinomycetota</taxon>
        <taxon>Actinomycetes</taxon>
        <taxon>Propionibacteriales</taxon>
        <taxon>Nocardioidaceae</taxon>
        <taxon>Nocardioides</taxon>
    </lineage>
</organism>
<protein>
    <submittedName>
        <fullName evidence="1">Uncharacterized protein</fullName>
    </submittedName>
</protein>
<dbReference type="EMBL" id="JACKXE010000001">
    <property type="protein sequence ID" value="MBB6626062.1"/>
    <property type="molecule type" value="Genomic_DNA"/>
</dbReference>
<dbReference type="Gene3D" id="2.80.10.50">
    <property type="match status" value="1"/>
</dbReference>
<dbReference type="CDD" id="cd00257">
    <property type="entry name" value="beta-trefoil_FSCN-like"/>
    <property type="match status" value="1"/>
</dbReference>
<dbReference type="AlphaFoldDB" id="A0A7X0RD18"/>
<dbReference type="Proteomes" id="UP000523955">
    <property type="component" value="Unassembled WGS sequence"/>
</dbReference>
<proteinExistence type="predicted"/>